<dbReference type="RefSeq" id="WP_184075876.1">
    <property type="nucleotide sequence ID" value="NZ_JACHDS010000001.1"/>
</dbReference>
<organism evidence="3 4">
    <name type="scientific">Nocardiopsis mwathae</name>
    <dbReference type="NCBI Taxonomy" id="1472723"/>
    <lineage>
        <taxon>Bacteria</taxon>
        <taxon>Bacillati</taxon>
        <taxon>Actinomycetota</taxon>
        <taxon>Actinomycetes</taxon>
        <taxon>Streptosporangiales</taxon>
        <taxon>Nocardiopsidaceae</taxon>
        <taxon>Nocardiopsis</taxon>
    </lineage>
</organism>
<evidence type="ECO:0000313" key="4">
    <source>
        <dbReference type="Proteomes" id="UP000546642"/>
    </source>
</evidence>
<feature type="region of interest" description="Disordered" evidence="1">
    <location>
        <begin position="45"/>
        <end position="75"/>
    </location>
</feature>
<feature type="region of interest" description="Disordered" evidence="1">
    <location>
        <begin position="195"/>
        <end position="216"/>
    </location>
</feature>
<proteinExistence type="predicted"/>
<dbReference type="AlphaFoldDB" id="A0A7X0D5T2"/>
<dbReference type="EMBL" id="JACHDS010000001">
    <property type="protein sequence ID" value="MBB6172593.1"/>
    <property type="molecule type" value="Genomic_DNA"/>
</dbReference>
<sequence>MVMDEGRDCRRRGRTAAWSSAGAVGLVGAAALAGAFVLPAEARGDRVDEVDQPDQQDQADREGAGAEGESGRFSSLSVSVSDGRHWMKAQDESQYVVNVRNDGEERVERILLSQSVPPGMEIVEVGQNGVAYEGAVAWEADLGAGEELVRTVTMRLGEVSGDEDAPYVATTACVQLEEGGEAVACATDANLLRAEKDGEESKGSEEQAEAAAGEGGMPRSTLLGAGLGAAFGLGAVLLLWWRRARRAAM</sequence>
<dbReference type="Proteomes" id="UP000546642">
    <property type="component" value="Unassembled WGS sequence"/>
</dbReference>
<reference evidence="3 4" key="1">
    <citation type="submission" date="2020-08" db="EMBL/GenBank/DDBJ databases">
        <title>Sequencing the genomes of 1000 actinobacteria strains.</title>
        <authorList>
            <person name="Klenk H.-P."/>
        </authorList>
    </citation>
    <scope>NUCLEOTIDE SEQUENCE [LARGE SCALE GENOMIC DNA]</scope>
    <source>
        <strain evidence="3 4">DSM 46659</strain>
    </source>
</reference>
<gene>
    <name evidence="3" type="ORF">HNR23_002653</name>
</gene>
<keyword evidence="2" id="KW-0472">Membrane</keyword>
<name>A0A7X0D5T2_9ACTN</name>
<evidence type="ECO:0000256" key="1">
    <source>
        <dbReference type="SAM" id="MobiDB-lite"/>
    </source>
</evidence>
<evidence type="ECO:0000256" key="2">
    <source>
        <dbReference type="SAM" id="Phobius"/>
    </source>
</evidence>
<protein>
    <recommendedName>
        <fullName evidence="5">DUF11 domain-containing protein</fullName>
    </recommendedName>
</protein>
<feature type="compositionally biased region" description="Basic and acidic residues" evidence="1">
    <location>
        <begin position="195"/>
        <end position="205"/>
    </location>
</feature>
<evidence type="ECO:0000313" key="3">
    <source>
        <dbReference type="EMBL" id="MBB6172593.1"/>
    </source>
</evidence>
<accession>A0A7X0D5T2</accession>
<keyword evidence="2" id="KW-0812">Transmembrane</keyword>
<evidence type="ECO:0008006" key="5">
    <source>
        <dbReference type="Google" id="ProtNLM"/>
    </source>
</evidence>
<keyword evidence="2" id="KW-1133">Transmembrane helix</keyword>
<keyword evidence="4" id="KW-1185">Reference proteome</keyword>
<comment type="caution">
    <text evidence="3">The sequence shown here is derived from an EMBL/GenBank/DDBJ whole genome shotgun (WGS) entry which is preliminary data.</text>
</comment>
<feature type="transmembrane region" description="Helical" evidence="2">
    <location>
        <begin position="222"/>
        <end position="241"/>
    </location>
</feature>